<feature type="region of interest" description="Disordered" evidence="8">
    <location>
        <begin position="377"/>
        <end position="443"/>
    </location>
</feature>
<dbReference type="GO" id="GO:0030970">
    <property type="term" value="P:retrograde protein transport, ER to cytosol"/>
    <property type="evidence" value="ECO:0007669"/>
    <property type="project" value="TreeGrafter"/>
</dbReference>
<dbReference type="SUPFAM" id="SSF50911">
    <property type="entry name" value="Mannose 6-phosphate receptor domain"/>
    <property type="match status" value="1"/>
</dbReference>
<keyword evidence="12" id="KW-1185">Reference proteome</keyword>
<feature type="region of interest" description="Disordered" evidence="8">
    <location>
        <begin position="74"/>
        <end position="103"/>
    </location>
</feature>
<protein>
    <recommendedName>
        <fullName evidence="3">Protein OS-9 homolog</fullName>
    </recommendedName>
</protein>
<name>A0A9W8CVZ5_9FUNG</name>
<dbReference type="InterPro" id="IPR044865">
    <property type="entry name" value="MRH_dom"/>
</dbReference>
<organism evidence="11 12">
    <name type="scientific">Coemansia biformis</name>
    <dbReference type="NCBI Taxonomy" id="1286918"/>
    <lineage>
        <taxon>Eukaryota</taxon>
        <taxon>Fungi</taxon>
        <taxon>Fungi incertae sedis</taxon>
        <taxon>Zoopagomycota</taxon>
        <taxon>Kickxellomycotina</taxon>
        <taxon>Kickxellomycetes</taxon>
        <taxon>Kickxellales</taxon>
        <taxon>Kickxellaceae</taxon>
        <taxon>Coemansia</taxon>
    </lineage>
</organism>
<keyword evidence="6" id="KW-0256">Endoplasmic reticulum</keyword>
<dbReference type="Proteomes" id="UP001143981">
    <property type="component" value="Unassembled WGS sequence"/>
</dbReference>
<evidence type="ECO:0000256" key="9">
    <source>
        <dbReference type="SAM" id="SignalP"/>
    </source>
</evidence>
<evidence type="ECO:0000256" key="4">
    <source>
        <dbReference type="ARBA" id="ARBA00022729"/>
    </source>
</evidence>
<comment type="similarity">
    <text evidence="2">Belongs to the OS-9 family.</text>
</comment>
<dbReference type="GO" id="GO:0030968">
    <property type="term" value="P:endoplasmic reticulum unfolded protein response"/>
    <property type="evidence" value="ECO:0007669"/>
    <property type="project" value="InterPro"/>
</dbReference>
<feature type="compositionally biased region" description="Acidic residues" evidence="8">
    <location>
        <begin position="379"/>
        <end position="400"/>
    </location>
</feature>
<evidence type="ECO:0000256" key="1">
    <source>
        <dbReference type="ARBA" id="ARBA00004367"/>
    </source>
</evidence>
<dbReference type="Gene3D" id="2.70.130.10">
    <property type="entry name" value="Mannose-6-phosphate receptor binding domain"/>
    <property type="match status" value="1"/>
</dbReference>
<dbReference type="PROSITE" id="PS51914">
    <property type="entry name" value="MRH"/>
    <property type="match status" value="1"/>
</dbReference>
<dbReference type="Pfam" id="PF07915">
    <property type="entry name" value="PRKCSH"/>
    <property type="match status" value="1"/>
</dbReference>
<feature type="compositionally biased region" description="Basic and acidic residues" evidence="8">
    <location>
        <begin position="423"/>
        <end position="436"/>
    </location>
</feature>
<comment type="subcellular location">
    <subcellularLocation>
        <location evidence="1">Endoplasmic reticulum membrane</location>
        <topology evidence="1">Peripheral membrane protein</topology>
        <orientation evidence="1">Lumenal side</orientation>
    </subcellularLocation>
</comment>
<evidence type="ECO:0000256" key="8">
    <source>
        <dbReference type="SAM" id="MobiDB-lite"/>
    </source>
</evidence>
<feature type="chain" id="PRO_5040942079" description="Protein OS-9 homolog" evidence="9">
    <location>
        <begin position="24"/>
        <end position="523"/>
    </location>
</feature>
<feature type="domain" description="MRH" evidence="10">
    <location>
        <begin position="174"/>
        <end position="325"/>
    </location>
</feature>
<dbReference type="GO" id="GO:0005788">
    <property type="term" value="C:endoplasmic reticulum lumen"/>
    <property type="evidence" value="ECO:0007669"/>
    <property type="project" value="TreeGrafter"/>
</dbReference>
<dbReference type="AlphaFoldDB" id="A0A9W8CVZ5"/>
<evidence type="ECO:0000256" key="6">
    <source>
        <dbReference type="ARBA" id="ARBA00022824"/>
    </source>
</evidence>
<dbReference type="InterPro" id="IPR012913">
    <property type="entry name" value="OS9-like_dom"/>
</dbReference>
<keyword evidence="4 9" id="KW-0732">Signal</keyword>
<proteinExistence type="inferred from homology"/>
<evidence type="ECO:0000256" key="3">
    <source>
        <dbReference type="ARBA" id="ARBA00018727"/>
    </source>
</evidence>
<dbReference type="GO" id="GO:0030246">
    <property type="term" value="F:carbohydrate binding"/>
    <property type="evidence" value="ECO:0007669"/>
    <property type="project" value="UniProtKB-KW"/>
</dbReference>
<feature type="signal peptide" evidence="9">
    <location>
        <begin position="1"/>
        <end position="23"/>
    </location>
</feature>
<reference evidence="11" key="1">
    <citation type="submission" date="2022-07" db="EMBL/GenBank/DDBJ databases">
        <title>Phylogenomic reconstructions and comparative analyses of Kickxellomycotina fungi.</title>
        <authorList>
            <person name="Reynolds N.K."/>
            <person name="Stajich J.E."/>
            <person name="Barry K."/>
            <person name="Grigoriev I.V."/>
            <person name="Crous P."/>
            <person name="Smith M.E."/>
        </authorList>
    </citation>
    <scope>NUCLEOTIDE SEQUENCE</scope>
    <source>
        <strain evidence="11">BCRC 34381</strain>
    </source>
</reference>
<dbReference type="InterPro" id="IPR045149">
    <property type="entry name" value="OS-9-like"/>
</dbReference>
<evidence type="ECO:0000313" key="12">
    <source>
        <dbReference type="Proteomes" id="UP001143981"/>
    </source>
</evidence>
<dbReference type="PANTHER" id="PTHR15414:SF0">
    <property type="entry name" value="ENDOPLASMIC RETICULUM LECTIN 1"/>
    <property type="match status" value="1"/>
</dbReference>
<evidence type="ECO:0000259" key="10">
    <source>
        <dbReference type="PROSITE" id="PS51914"/>
    </source>
</evidence>
<dbReference type="PANTHER" id="PTHR15414">
    <property type="entry name" value="OS-9-RELATED"/>
    <property type="match status" value="1"/>
</dbReference>
<evidence type="ECO:0000256" key="5">
    <source>
        <dbReference type="ARBA" id="ARBA00022734"/>
    </source>
</evidence>
<evidence type="ECO:0000256" key="7">
    <source>
        <dbReference type="ARBA" id="ARBA00023157"/>
    </source>
</evidence>
<comment type="caution">
    <text evidence="11">The sequence shown here is derived from an EMBL/GenBank/DDBJ whole genome shotgun (WGS) entry which is preliminary data.</text>
</comment>
<dbReference type="OrthoDB" id="448954at2759"/>
<dbReference type="EMBL" id="JANBOI010000705">
    <property type="protein sequence ID" value="KAJ1728960.1"/>
    <property type="molecule type" value="Genomic_DNA"/>
</dbReference>
<evidence type="ECO:0000256" key="2">
    <source>
        <dbReference type="ARBA" id="ARBA00009918"/>
    </source>
</evidence>
<keyword evidence="5" id="KW-0430">Lectin</keyword>
<gene>
    <name evidence="11" type="primary">YOS9</name>
    <name evidence="11" type="ORF">LPJ61_003757</name>
</gene>
<evidence type="ECO:0000313" key="11">
    <source>
        <dbReference type="EMBL" id="KAJ1728960.1"/>
    </source>
</evidence>
<dbReference type="GO" id="GO:0005789">
    <property type="term" value="C:endoplasmic reticulum membrane"/>
    <property type="evidence" value="ECO:0007669"/>
    <property type="project" value="UniProtKB-SubCell"/>
</dbReference>
<feature type="region of interest" description="Disordered" evidence="8">
    <location>
        <begin position="486"/>
        <end position="523"/>
    </location>
</feature>
<accession>A0A9W8CVZ5</accession>
<dbReference type="InterPro" id="IPR009011">
    <property type="entry name" value="Man6P_isomerase_rcpt-bd_dom_sf"/>
</dbReference>
<sequence>MKLHFRPLGLWVPLLAAAGAVCAASDGDARVFSPVDIMDDVYEVPRFQIRMLDEPIPASKLGSTVDALKSLAREAEHQQPTTEENKVDEDGDDTAQHREAPPAGANVSALIYDPIVANAGNKWRFLCQVPRLSSIRRAMAAELAAQVESSEKDEHAEEQEAIVRGLELLQPLKSACLTYTSGWWTFEYCHGKSVRQFHRTAHDKDGHALEIEYFLGDYSHRRRYPTLEPAASITTAAAAAAAPAPLTNASSNKLVRTTQIHKVGRRHFLVQEWAGGTPCDITREPRDVEIQYHCDPNSPERITLVEEVAICHYVVVINTPRLCVDPGFYDTAASTVFDINCQHVVSDDEYDDLMARDRLLRPPEDDDHGYYHEAYLGDAVDDEGDDGEAEGGDGDGDDDTPLALLGRKSQGLDGMRAEDDDAADKTADRKKGDDKRKKNKKKAQVVISLNDPALIEATHERKEILRRLLALAYGGQDLTVEFVEGTRSNGAGKRPVADGQAEAPAAGDTRRSNKKVQRVHEEL</sequence>
<keyword evidence="7" id="KW-1015">Disulfide bond</keyword>